<dbReference type="EMBL" id="GBEZ01008683">
    <property type="protein sequence ID" value="JAC76872.1"/>
    <property type="molecule type" value="Transcribed_RNA"/>
</dbReference>
<feature type="compositionally biased region" description="Basic and acidic residues" evidence="1">
    <location>
        <begin position="232"/>
        <end position="246"/>
    </location>
</feature>
<protein>
    <submittedName>
        <fullName evidence="2">Uncharacterized protein</fullName>
    </submittedName>
</protein>
<feature type="region of interest" description="Disordered" evidence="1">
    <location>
        <begin position="109"/>
        <end position="153"/>
    </location>
</feature>
<feature type="compositionally biased region" description="Low complexity" evidence="1">
    <location>
        <begin position="204"/>
        <end position="216"/>
    </location>
</feature>
<reference evidence="2" key="1">
    <citation type="submission" date="2014-05" db="EMBL/GenBank/DDBJ databases">
        <title>The transcriptome of the halophilic microalga Tetraselmis sp. GSL018 isolated from the Great Salt Lake, Utah.</title>
        <authorList>
            <person name="Jinkerson R.E."/>
            <person name="D'Adamo S."/>
            <person name="Posewitz M.C."/>
        </authorList>
    </citation>
    <scope>NUCLEOTIDE SEQUENCE</scope>
    <source>
        <strain evidence="2">GSL018</strain>
    </source>
</reference>
<dbReference type="AlphaFoldDB" id="A0A061RVG7"/>
<feature type="region of interest" description="Disordered" evidence="1">
    <location>
        <begin position="196"/>
        <end position="308"/>
    </location>
</feature>
<organism evidence="2">
    <name type="scientific">Tetraselmis sp. GSL018</name>
    <dbReference type="NCBI Taxonomy" id="582737"/>
    <lineage>
        <taxon>Eukaryota</taxon>
        <taxon>Viridiplantae</taxon>
        <taxon>Chlorophyta</taxon>
        <taxon>core chlorophytes</taxon>
        <taxon>Chlorodendrophyceae</taxon>
        <taxon>Chlorodendrales</taxon>
        <taxon>Chlorodendraceae</taxon>
        <taxon>Tetraselmis</taxon>
    </lineage>
</organism>
<evidence type="ECO:0000256" key="1">
    <source>
        <dbReference type="SAM" id="MobiDB-lite"/>
    </source>
</evidence>
<gene>
    <name evidence="2" type="ORF">TSPGSL018_19058</name>
</gene>
<accession>A0A061RVG7</accession>
<evidence type="ECO:0000313" key="2">
    <source>
        <dbReference type="EMBL" id="JAC76872.1"/>
    </source>
</evidence>
<feature type="compositionally biased region" description="Low complexity" evidence="1">
    <location>
        <begin position="112"/>
        <end position="153"/>
    </location>
</feature>
<name>A0A061RVG7_9CHLO</name>
<proteinExistence type="predicted"/>
<feature type="compositionally biased region" description="Low complexity" evidence="1">
    <location>
        <begin position="283"/>
        <end position="308"/>
    </location>
</feature>
<sequence length="308" mass="31902">EELVRRSQTCADVEVDNVRSKRYLSEVMATDLSRLNMAREDPDASLSCCPGLRLELTAGSCSNEAAATPCKDRKAFASCLDGLDAASPNVQVHPLFCSRLPFDPRAMRRLVSPTTPSSSSSSPGHAAALASSSPSTPAAHTTPSSSAFGSSSGASFLHKTRQLRGFEASAAGLPTSPSDTQLSSDLRRTAMLRAMLKRTDLSEGRQPSRPSLSLLGRSKRHPPSAMAAASPSHKEGCPPRLQDRRAGSCAAPEPCGRDGPAAAEACPDGAGGPAPCQETADQSSMETSSTGLSSSGRSSSNESLAAAE</sequence>
<feature type="non-terminal residue" evidence="2">
    <location>
        <position position="1"/>
    </location>
</feature>